<name>A0A7V8U7C8_9SPHN</name>
<dbReference type="SUPFAM" id="SSF56059">
    <property type="entry name" value="Glutathione synthetase ATP-binding domain-like"/>
    <property type="match status" value="1"/>
</dbReference>
<dbReference type="EMBL" id="VDES01000001">
    <property type="protein sequence ID" value="MBA1373297.1"/>
    <property type="molecule type" value="Genomic_DNA"/>
</dbReference>
<dbReference type="PANTHER" id="PTHR42793:SF1">
    <property type="entry name" value="PEPTIDYL-LYSINE N-ACETYLTRANSFERASE PATZ"/>
    <property type="match status" value="1"/>
</dbReference>
<comment type="caution">
    <text evidence="4">The sequence shown here is derived from an EMBL/GenBank/DDBJ whole genome shotgun (WGS) entry which is preliminary data.</text>
</comment>
<dbReference type="Pfam" id="PF13380">
    <property type="entry name" value="CoA_binding_2"/>
    <property type="match status" value="1"/>
</dbReference>
<dbReference type="InterPro" id="IPR016102">
    <property type="entry name" value="Succinyl-CoA_synth-like"/>
</dbReference>
<dbReference type="AlphaFoldDB" id="A0A7V8U7C8"/>
<dbReference type="InterPro" id="IPR013815">
    <property type="entry name" value="ATP_grasp_subdomain_1"/>
</dbReference>
<dbReference type="PROSITE" id="PS50975">
    <property type="entry name" value="ATP_GRASP"/>
    <property type="match status" value="1"/>
</dbReference>
<proteinExistence type="predicted"/>
<reference evidence="4 5" key="1">
    <citation type="journal article" date="1994" name="Int. J. Syst. Bacteriol.">
        <title>Phylogenetic positions of novel aerobic, bacteriochlorophyll a-containing bacteria and description of Roseococcus thiosulfatophilus gen. nov., sp. nov., Erythromicrobium ramosum gen. nov., sp. nov., and Erythrobacter litoralis sp. nov.</title>
        <authorList>
            <person name="Yurkov V."/>
            <person name="Stackebrandt E."/>
            <person name="Holmes A."/>
            <person name="Fuerst J.A."/>
            <person name="Hugenholtz P."/>
            <person name="Golecki J."/>
            <person name="Gad'on N."/>
            <person name="Gorlenko V.M."/>
            <person name="Kompantseva E.I."/>
            <person name="Drews G."/>
        </authorList>
    </citation>
    <scope>NUCLEOTIDE SEQUENCE [LARGE SCALE GENOMIC DNA]</scope>
    <source>
        <strain evidence="4 5">KR-99</strain>
    </source>
</reference>
<feature type="domain" description="ATP-grasp" evidence="3">
    <location>
        <begin position="499"/>
        <end position="550"/>
    </location>
</feature>
<evidence type="ECO:0000259" key="3">
    <source>
        <dbReference type="PROSITE" id="PS50975"/>
    </source>
</evidence>
<dbReference type="GO" id="GO:0005524">
    <property type="term" value="F:ATP binding"/>
    <property type="evidence" value="ECO:0007669"/>
    <property type="project" value="UniProtKB-UniRule"/>
</dbReference>
<dbReference type="Pfam" id="PF13607">
    <property type="entry name" value="Succ_CoA_lig"/>
    <property type="match status" value="1"/>
</dbReference>
<dbReference type="Pfam" id="PF13549">
    <property type="entry name" value="ATP-grasp_5"/>
    <property type="match status" value="1"/>
</dbReference>
<dbReference type="Gene3D" id="3.40.50.261">
    <property type="entry name" value="Succinyl-CoA synthetase domains"/>
    <property type="match status" value="2"/>
</dbReference>
<evidence type="ECO:0000313" key="4">
    <source>
        <dbReference type="EMBL" id="MBA1373297.1"/>
    </source>
</evidence>
<dbReference type="Gene3D" id="3.30.1490.20">
    <property type="entry name" value="ATP-grasp fold, A domain"/>
    <property type="match status" value="1"/>
</dbReference>
<keyword evidence="4" id="KW-0436">Ligase</keyword>
<sequence>METSPVAVSSQRDLRRLLSPRSVVVVGASDKPGALGASVVSNLDRNGFAGPVYLINPRRSEIAGRACLASIDDLPLDVDVAVLAIPRAGVLDAVRALAARRCGAAIIFSAGFAEGGEQGLADQRELARIADEAGMVIEGPNCLGLVNYAERIPLTFVETLVPSPGPGGGIGIVSQSGAMAAVLATTFLSRAMNVTLSVSTGNEAGSGVEDYVEHLVADPDTRVIAMIVEQFRQPQRFIAAARAARAAGKPIVLLHPGKSSAARESAATHTGAMAGDYALMRAMVERAGVVFAETLEELGDIAEIASRCPALPSGGLAVVGESGAFKALTLDLCEELGLDLPVLTDANAPTVRAAMPDFVAVSNPLDITAQGLVEPAIYARLVTALQEDDRFGCIVTGIIQTDATTIGIKLPPLLGAVEGGDRAKPVIYASLDEGTVLPPDILDRLRVAGVPVFPSTERAFRAIARLAALGQRDLTGRTPDPLPLDLPTWRGAIPEYQAKILLEPAGISFPQGGFAATPEEAVQVAARIGYPVVIKAQAAALGHKSDAGGVILNLADEAALLSAWDRLYANVAAYDASLALDGVLVEAMGKRGLELIVGAKRDPQWGPVVLVGFGGVTAELQHDARLITPDMTEAAIIAELGRLKSAALLHGYRGSPALDVAAVARLAMRMIDVMVGTPELAEVDLNPVIVYPQGEGLVALDALIYTH</sequence>
<gene>
    <name evidence="4" type="ORF">FG486_03030</name>
</gene>
<dbReference type="InterPro" id="IPR011761">
    <property type="entry name" value="ATP-grasp"/>
</dbReference>
<dbReference type="Gene3D" id="3.30.470.20">
    <property type="entry name" value="ATP-grasp fold, B domain"/>
    <property type="match status" value="1"/>
</dbReference>
<accession>A0A7V8U7C8</accession>
<dbReference type="GO" id="GO:0016874">
    <property type="term" value="F:ligase activity"/>
    <property type="evidence" value="ECO:0007669"/>
    <property type="project" value="UniProtKB-KW"/>
</dbReference>
<dbReference type="Gene3D" id="3.40.50.720">
    <property type="entry name" value="NAD(P)-binding Rossmann-like Domain"/>
    <property type="match status" value="1"/>
</dbReference>
<dbReference type="Proteomes" id="UP000589292">
    <property type="component" value="Unassembled WGS sequence"/>
</dbReference>
<dbReference type="GO" id="GO:0046872">
    <property type="term" value="F:metal ion binding"/>
    <property type="evidence" value="ECO:0007669"/>
    <property type="project" value="InterPro"/>
</dbReference>
<dbReference type="SMART" id="SM00881">
    <property type="entry name" value="CoA_binding"/>
    <property type="match status" value="1"/>
</dbReference>
<dbReference type="SUPFAM" id="SSF51735">
    <property type="entry name" value="NAD(P)-binding Rossmann-fold domains"/>
    <property type="match status" value="1"/>
</dbReference>
<keyword evidence="2" id="KW-0547">Nucleotide-binding</keyword>
<dbReference type="InterPro" id="IPR032875">
    <property type="entry name" value="Succ_CoA_lig_flav_dom"/>
</dbReference>
<evidence type="ECO:0000256" key="1">
    <source>
        <dbReference type="ARBA" id="ARBA00022532"/>
    </source>
</evidence>
<evidence type="ECO:0000313" key="5">
    <source>
        <dbReference type="Proteomes" id="UP000589292"/>
    </source>
</evidence>
<keyword evidence="5" id="KW-1185">Reference proteome</keyword>
<dbReference type="SUPFAM" id="SSF52210">
    <property type="entry name" value="Succinyl-CoA synthetase domains"/>
    <property type="match status" value="2"/>
</dbReference>
<keyword evidence="1" id="KW-0816">Tricarboxylic acid cycle</keyword>
<protein>
    <submittedName>
        <fullName evidence="4">Acetate--CoA ligase family protein</fullName>
    </submittedName>
</protein>
<organism evidence="4 5">
    <name type="scientific">Sphingomonas ursincola</name>
    <dbReference type="NCBI Taxonomy" id="56361"/>
    <lineage>
        <taxon>Bacteria</taxon>
        <taxon>Pseudomonadati</taxon>
        <taxon>Pseudomonadota</taxon>
        <taxon>Alphaproteobacteria</taxon>
        <taxon>Sphingomonadales</taxon>
        <taxon>Sphingomonadaceae</taxon>
        <taxon>Sphingomonas</taxon>
    </lineage>
</organism>
<keyword evidence="2" id="KW-0067">ATP-binding</keyword>
<dbReference type="InterPro" id="IPR036291">
    <property type="entry name" value="NAD(P)-bd_dom_sf"/>
</dbReference>
<dbReference type="PANTHER" id="PTHR42793">
    <property type="entry name" value="COA BINDING DOMAIN CONTAINING PROTEIN"/>
    <property type="match status" value="1"/>
</dbReference>
<dbReference type="InterPro" id="IPR003781">
    <property type="entry name" value="CoA-bd"/>
</dbReference>
<dbReference type="GO" id="GO:0006099">
    <property type="term" value="P:tricarboxylic acid cycle"/>
    <property type="evidence" value="ECO:0007669"/>
    <property type="project" value="UniProtKB-KW"/>
</dbReference>
<evidence type="ECO:0000256" key="2">
    <source>
        <dbReference type="PROSITE-ProRule" id="PRU00409"/>
    </source>
</evidence>